<dbReference type="SUPFAM" id="SSF56801">
    <property type="entry name" value="Acetyl-CoA synthetase-like"/>
    <property type="match status" value="1"/>
</dbReference>
<reference evidence="1" key="1">
    <citation type="submission" date="2021-03" db="EMBL/GenBank/DDBJ databases">
        <authorList>
            <person name="Tagirdzhanova G."/>
        </authorList>
    </citation>
    <scope>NUCLEOTIDE SEQUENCE</scope>
</reference>
<dbReference type="EMBL" id="CAJPDQ010000004">
    <property type="protein sequence ID" value="CAF9908884.1"/>
    <property type="molecule type" value="Genomic_DNA"/>
</dbReference>
<dbReference type="PANTHER" id="PTHR43845">
    <property type="entry name" value="BLR5969 PROTEIN"/>
    <property type="match status" value="1"/>
</dbReference>
<evidence type="ECO:0000313" key="2">
    <source>
        <dbReference type="Proteomes" id="UP000664169"/>
    </source>
</evidence>
<comment type="caution">
    <text evidence="1">The sequence shown here is derived from an EMBL/GenBank/DDBJ whole genome shotgun (WGS) entry which is preliminary data.</text>
</comment>
<keyword evidence="2" id="KW-1185">Reference proteome</keyword>
<organism evidence="1 2">
    <name type="scientific">Gomphillus americanus</name>
    <dbReference type="NCBI Taxonomy" id="1940652"/>
    <lineage>
        <taxon>Eukaryota</taxon>
        <taxon>Fungi</taxon>
        <taxon>Dikarya</taxon>
        <taxon>Ascomycota</taxon>
        <taxon>Pezizomycotina</taxon>
        <taxon>Lecanoromycetes</taxon>
        <taxon>OSLEUM clade</taxon>
        <taxon>Ostropomycetidae</taxon>
        <taxon>Ostropales</taxon>
        <taxon>Graphidaceae</taxon>
        <taxon>Gomphilloideae</taxon>
        <taxon>Gomphillus</taxon>
    </lineage>
</organism>
<dbReference type="PANTHER" id="PTHR43845:SF1">
    <property type="entry name" value="BLR5969 PROTEIN"/>
    <property type="match status" value="1"/>
</dbReference>
<dbReference type="InterPro" id="IPR042099">
    <property type="entry name" value="ANL_N_sf"/>
</dbReference>
<protein>
    <submittedName>
        <fullName evidence="1">Uncharacterized protein</fullName>
    </submittedName>
</protein>
<dbReference type="OrthoDB" id="10047078at2759"/>
<proteinExistence type="predicted"/>
<sequence length="462" mass="52605">MPYSLGQVLAIGQIHPFYNSEFEYPPNPEAVQTLQAQETEDADDIELNSFGILSKKALSRVTDRLINDLSPINTFRQREYMSLTGGGSGSQPVPFMTDTLENRKQRTEFGQFLRRTGLVKDGDWLITVHYSGDLYRSLDLTSETMENAGATVLSAGHYMTNKAIVEYLQIYHVNVLSGESNQIAQIVHYISTLPKEKKALIKLNKIIFTSEVLSRAQRTLVRSVLGEIEIYSVLGSAEAGPWAIHNPNLTGSHDDTCVQNFVFDSRSIKIEIFPVTMTEGQANLPKTLPEGEQGLIVQTSLSRLRNPLIRYNTGDIGSVHPFPKAARRYVRNEEWQDLRVIRLRGRDQRYGFMWDAVTFEKAKVTALLEQESFGILQWQVILDHAQDTKAGTLELRLMCIARDEGFLPYVEMIGRFREFFVVYPHNEHRFKASFVDDLSQFERSVTGRKIIKFVNRINLEDA</sequence>
<accession>A0A8H3ELW6</accession>
<evidence type="ECO:0000313" key="1">
    <source>
        <dbReference type="EMBL" id="CAF9908884.1"/>
    </source>
</evidence>
<name>A0A8H3ELW6_9LECA</name>
<dbReference type="Gene3D" id="3.40.50.12780">
    <property type="entry name" value="N-terminal domain of ligase-like"/>
    <property type="match status" value="1"/>
</dbReference>
<gene>
    <name evidence="1" type="ORF">GOMPHAMPRED_006346</name>
</gene>
<dbReference type="Proteomes" id="UP000664169">
    <property type="component" value="Unassembled WGS sequence"/>
</dbReference>
<dbReference type="AlphaFoldDB" id="A0A8H3ELW6"/>